<comment type="similarity">
    <text evidence="1">Belongs to the multicopper oxidase family.</text>
</comment>
<dbReference type="GO" id="GO:0016491">
    <property type="term" value="F:oxidoreductase activity"/>
    <property type="evidence" value="ECO:0007669"/>
    <property type="project" value="UniProtKB-KW"/>
</dbReference>
<dbReference type="PANTHER" id="PTHR11709">
    <property type="entry name" value="MULTI-COPPER OXIDASE"/>
    <property type="match status" value="1"/>
</dbReference>
<dbReference type="Proteomes" id="UP000019374">
    <property type="component" value="Unassembled WGS sequence"/>
</dbReference>
<dbReference type="EMBL" id="KE658158">
    <property type="protein sequence ID" value="EQK97579.1"/>
    <property type="molecule type" value="Genomic_DNA"/>
</dbReference>
<evidence type="ECO:0000313" key="8">
    <source>
        <dbReference type="EMBL" id="EQK97579.1"/>
    </source>
</evidence>
<keyword evidence="5" id="KW-0325">Glycoprotein</keyword>
<dbReference type="InterPro" id="IPR002355">
    <property type="entry name" value="Cu_oxidase_Cu_BS"/>
</dbReference>
<dbReference type="InterPro" id="IPR033138">
    <property type="entry name" value="Cu_oxidase_CS"/>
</dbReference>
<evidence type="ECO:0000259" key="7">
    <source>
        <dbReference type="Pfam" id="PF07731"/>
    </source>
</evidence>
<keyword evidence="2" id="KW-0479">Metal-binding</keyword>
<evidence type="ECO:0000256" key="2">
    <source>
        <dbReference type="ARBA" id="ARBA00022723"/>
    </source>
</evidence>
<gene>
    <name evidence="8" type="ORF">OCS_06707</name>
</gene>
<dbReference type="eggNOG" id="KOG1263">
    <property type="taxonomic scope" value="Eukaryota"/>
</dbReference>
<keyword evidence="3" id="KW-0732">Signal</keyword>
<dbReference type="PANTHER" id="PTHR11709:SF145">
    <property type="entry name" value="LCC1"/>
    <property type="match status" value="1"/>
</dbReference>
<organism evidence="8 9">
    <name type="scientific">Ophiocordyceps sinensis (strain Co18 / CGMCC 3.14243)</name>
    <name type="common">Yarsagumba caterpillar fungus</name>
    <name type="synonym">Hirsutella sinensis</name>
    <dbReference type="NCBI Taxonomy" id="911162"/>
    <lineage>
        <taxon>Eukaryota</taxon>
        <taxon>Fungi</taxon>
        <taxon>Dikarya</taxon>
        <taxon>Ascomycota</taxon>
        <taxon>Pezizomycotina</taxon>
        <taxon>Sordariomycetes</taxon>
        <taxon>Hypocreomycetidae</taxon>
        <taxon>Hypocreales</taxon>
        <taxon>Ophiocordycipitaceae</taxon>
        <taxon>Ophiocordyceps</taxon>
    </lineage>
</organism>
<dbReference type="CDD" id="cd13901">
    <property type="entry name" value="CuRO_3_MaLCC_like"/>
    <property type="match status" value="1"/>
</dbReference>
<name>T4ZWU6_OPHSC</name>
<proteinExistence type="inferred from homology"/>
<dbReference type="Pfam" id="PF07731">
    <property type="entry name" value="Cu-oxidase_2"/>
    <property type="match status" value="1"/>
</dbReference>
<feature type="domain" description="Plastocyanin-like" evidence="7">
    <location>
        <begin position="235"/>
        <end position="345"/>
    </location>
</feature>
<dbReference type="InterPro" id="IPR045087">
    <property type="entry name" value="Cu-oxidase_fam"/>
</dbReference>
<dbReference type="PROSITE" id="PS00080">
    <property type="entry name" value="MULTICOPPER_OXIDASE2"/>
    <property type="match status" value="1"/>
</dbReference>
<dbReference type="AlphaFoldDB" id="T4ZWU6"/>
<dbReference type="OrthoDB" id="2121828at2759"/>
<dbReference type="HOGENOM" id="CLU_006504_3_1_1"/>
<accession>T4ZWU6</accession>
<feature type="domain" description="Plastocyanin-like" evidence="6">
    <location>
        <begin position="1"/>
        <end position="138"/>
    </location>
</feature>
<dbReference type="CDD" id="cd13880">
    <property type="entry name" value="CuRO_2_MaLCC_like"/>
    <property type="match status" value="1"/>
</dbReference>
<reference evidence="8 9" key="1">
    <citation type="journal article" date="2013" name="Chin. Sci. Bull.">
        <title>Genome survey uncovers the secrets of sex and lifestyle in caterpillar fungus.</title>
        <authorList>
            <person name="Hu X."/>
            <person name="Zhang Y."/>
            <person name="Xiao G."/>
            <person name="Zheng P."/>
            <person name="Xia Y."/>
            <person name="Zhang X."/>
            <person name="St Leger R.J."/>
            <person name="Liu X."/>
            <person name="Wang C."/>
        </authorList>
    </citation>
    <scope>NUCLEOTIDE SEQUENCE [LARGE SCALE GENOMIC DNA]</scope>
    <source>
        <strain evidence="9">Co18 / CGMCC 3.14243</strain>
        <tissue evidence="8">Fruit-body</tissue>
    </source>
</reference>
<sequence length="379" mass="42418">MLSDWYHPNYLALVEEDLAPGGGGVTSDNNLINGKMNYNCSNVNGGSQFCSNDATLSKFKFQRGKIHRLRLINSGAEALQRFSIDQHKMTVISNDFVAVEPYETDVVTLGIGQRTDVLVEANGDLNSYWMRSNISHPCSLSHQDFAIAAVYYDAYSTNEVPSSTAWDAPDPATCSNDDLEKTRPVMELHVPDPDLVLIIDLDRHTNASNVGLWTLDGQDFRINYNSPTLLLSNLGNTSFEDEWNVKNLGNATSVRVVVNNLTPAAHPMHLHGFNMYILHEGNGTWDGTIVRPENPQRRDVVQLQSLGHLAMQFDAAENPGMWPFHCHIAWHVSAGLLIQFLTSPDEVRRMRVPNTVAETCRQWSRWTRTNIPNQIDSGL</sequence>
<dbReference type="PROSITE" id="PS00079">
    <property type="entry name" value="MULTICOPPER_OXIDASE1"/>
    <property type="match status" value="1"/>
</dbReference>
<evidence type="ECO:0000256" key="3">
    <source>
        <dbReference type="ARBA" id="ARBA00022729"/>
    </source>
</evidence>
<keyword evidence="4" id="KW-0560">Oxidoreductase</keyword>
<evidence type="ECO:0000313" key="9">
    <source>
        <dbReference type="Proteomes" id="UP000019374"/>
    </source>
</evidence>
<protein>
    <submittedName>
        <fullName evidence="8">Lcc1</fullName>
    </submittedName>
</protein>
<evidence type="ECO:0000256" key="5">
    <source>
        <dbReference type="ARBA" id="ARBA00023180"/>
    </source>
</evidence>
<dbReference type="GO" id="GO:0005507">
    <property type="term" value="F:copper ion binding"/>
    <property type="evidence" value="ECO:0007669"/>
    <property type="project" value="InterPro"/>
</dbReference>
<dbReference type="InterPro" id="IPR008972">
    <property type="entry name" value="Cupredoxin"/>
</dbReference>
<evidence type="ECO:0000259" key="6">
    <source>
        <dbReference type="Pfam" id="PF00394"/>
    </source>
</evidence>
<evidence type="ECO:0000256" key="1">
    <source>
        <dbReference type="ARBA" id="ARBA00010609"/>
    </source>
</evidence>
<dbReference type="Pfam" id="PF00394">
    <property type="entry name" value="Cu-oxidase"/>
    <property type="match status" value="1"/>
</dbReference>
<dbReference type="InterPro" id="IPR011706">
    <property type="entry name" value="Cu-oxidase_C"/>
</dbReference>
<dbReference type="InterPro" id="IPR001117">
    <property type="entry name" value="Cu-oxidase_2nd"/>
</dbReference>
<dbReference type="SUPFAM" id="SSF49503">
    <property type="entry name" value="Cupredoxins"/>
    <property type="match status" value="2"/>
</dbReference>
<evidence type="ECO:0000256" key="4">
    <source>
        <dbReference type="ARBA" id="ARBA00023002"/>
    </source>
</evidence>
<dbReference type="Gene3D" id="2.60.40.420">
    <property type="entry name" value="Cupredoxins - blue copper proteins"/>
    <property type="match status" value="2"/>
</dbReference>